<evidence type="ECO:0000313" key="2">
    <source>
        <dbReference type="EMBL" id="NMO17361.1"/>
    </source>
</evidence>
<keyword evidence="3" id="KW-1185">Reference proteome</keyword>
<dbReference type="GO" id="GO:0016740">
    <property type="term" value="F:transferase activity"/>
    <property type="evidence" value="ECO:0007669"/>
    <property type="project" value="UniProtKB-KW"/>
</dbReference>
<name>A0A848LHX0_9BACT</name>
<reference evidence="2 3" key="1">
    <citation type="submission" date="2020-04" db="EMBL/GenBank/DDBJ databases">
        <title>Draft genome of Pyxidicoccus fallax type strain.</title>
        <authorList>
            <person name="Whitworth D.E."/>
        </authorList>
    </citation>
    <scope>NUCLEOTIDE SEQUENCE [LARGE SCALE GENOMIC DNA]</scope>
    <source>
        <strain evidence="2 3">DSM 14698</strain>
    </source>
</reference>
<keyword evidence="2" id="KW-0808">Transferase</keyword>
<evidence type="ECO:0000256" key="1">
    <source>
        <dbReference type="SAM" id="MobiDB-lite"/>
    </source>
</evidence>
<organism evidence="2 3">
    <name type="scientific">Pyxidicoccus fallax</name>
    <dbReference type="NCBI Taxonomy" id="394095"/>
    <lineage>
        <taxon>Bacteria</taxon>
        <taxon>Pseudomonadati</taxon>
        <taxon>Myxococcota</taxon>
        <taxon>Myxococcia</taxon>
        <taxon>Myxococcales</taxon>
        <taxon>Cystobacterineae</taxon>
        <taxon>Myxococcaceae</taxon>
        <taxon>Pyxidicoccus</taxon>
    </lineage>
</organism>
<accession>A0A848LHX0</accession>
<protein>
    <submittedName>
        <fullName evidence="2">Glycosyltransferase family 1 protein</fullName>
    </submittedName>
</protein>
<dbReference type="EMBL" id="JABBJJ010000096">
    <property type="protein sequence ID" value="NMO17361.1"/>
    <property type="molecule type" value="Genomic_DNA"/>
</dbReference>
<dbReference type="Proteomes" id="UP000518300">
    <property type="component" value="Unassembled WGS sequence"/>
</dbReference>
<feature type="region of interest" description="Disordered" evidence="1">
    <location>
        <begin position="368"/>
        <end position="395"/>
    </location>
</feature>
<proteinExistence type="predicted"/>
<dbReference type="SUPFAM" id="SSF53756">
    <property type="entry name" value="UDP-Glycosyltransferase/glycogen phosphorylase"/>
    <property type="match status" value="1"/>
</dbReference>
<dbReference type="AlphaFoldDB" id="A0A848LHX0"/>
<feature type="compositionally biased region" description="Basic and acidic residues" evidence="1">
    <location>
        <begin position="368"/>
        <end position="377"/>
    </location>
</feature>
<gene>
    <name evidence="2" type="ORF">HG543_21220</name>
</gene>
<dbReference type="RefSeq" id="WP_169346643.1">
    <property type="nucleotide sequence ID" value="NZ_JABBJJ010000096.1"/>
</dbReference>
<sequence length="395" mass="43567">MHDGHILYLAVADGRGHLMRAHLLRTLLGSRGIDVSLVTPSREGQAFLAALGSPSRLISAHFRLELGDRHVLDVRRTRARLLRYLLPDRCGRDLRLLETWARDADLVVNDSLHPALLAATLERRMRVVHVTGENIWNTTLAQLEADSNGPLRRAMSAALRGAMTRAFGRIFHTLGTECVSDRTWWLRPLVATPSRSREQVREALGVGSRPLAAVYLNPHYSAPEIAETLERALAARGVALYGVSEAFGGRQGWRARDARLAEVVHAADLFISGAGMAALEQSRAFGVPLLSLLGTQPEQLSNVAEVSQGGDRPPCVPVRVDAPGFVRELERGLDELRASPKRSDHKDELPRIQESWVRAFESLIHTARQESHHDSAFRRTGHRNGEPAGYGLGGR</sequence>
<evidence type="ECO:0000313" key="3">
    <source>
        <dbReference type="Proteomes" id="UP000518300"/>
    </source>
</evidence>
<comment type="caution">
    <text evidence="2">The sequence shown here is derived from an EMBL/GenBank/DDBJ whole genome shotgun (WGS) entry which is preliminary data.</text>
</comment>